<organism evidence="3">
    <name type="scientific">Culex pipiens</name>
    <name type="common">House mosquito</name>
    <dbReference type="NCBI Taxonomy" id="7175"/>
    <lineage>
        <taxon>Eukaryota</taxon>
        <taxon>Metazoa</taxon>
        <taxon>Ecdysozoa</taxon>
        <taxon>Arthropoda</taxon>
        <taxon>Hexapoda</taxon>
        <taxon>Insecta</taxon>
        <taxon>Pterygota</taxon>
        <taxon>Neoptera</taxon>
        <taxon>Endopterygota</taxon>
        <taxon>Diptera</taxon>
        <taxon>Nematocera</taxon>
        <taxon>Culicoidea</taxon>
        <taxon>Culicidae</taxon>
        <taxon>Culicinae</taxon>
        <taxon>Culicini</taxon>
        <taxon>Culex</taxon>
        <taxon>Culex</taxon>
    </lineage>
</organism>
<dbReference type="PANTHER" id="PTHR12419:SF115">
    <property type="entry name" value="PROTEIN OVARIAN TUMOR LOCUS-RELATED"/>
    <property type="match status" value="1"/>
</dbReference>
<feature type="compositionally biased region" description="Polar residues" evidence="1">
    <location>
        <begin position="704"/>
        <end position="718"/>
    </location>
</feature>
<dbReference type="InterPro" id="IPR003323">
    <property type="entry name" value="OTU_dom"/>
</dbReference>
<dbReference type="EMBL" id="HBUE01205005">
    <property type="protein sequence ID" value="CAG6531579.1"/>
    <property type="molecule type" value="Transcribed_RNA"/>
</dbReference>
<dbReference type="GO" id="GO:0016579">
    <property type="term" value="P:protein deubiquitination"/>
    <property type="evidence" value="ECO:0007669"/>
    <property type="project" value="TreeGrafter"/>
</dbReference>
<sequence length="890" mass="100869">MDCKSNGIATRKEEVVQENRPFASGSRQAPDPYDQFLEREGYYRKHVARDGTCLFRSFSEQVFDVQLYHGKVRKDCIRWMRINSDEYKKRMTGDFDDYLTEMSKSRTYGSFVELHALAHAYRRNVLLFEPYNLGSWFVNEEAYQETVMVFFSPDKHFDSIFPTSFIQQAAYCQALVYEILYVEVFKLPDVMYSVERMLHDPDGQALSAGKAWDKTDHTLVDRVVSPEGRQFVFDIADNTECVLDNYLLCHFHNKDNFDTIVDTYRNKRSENDLKETHNVKTNGTKGSMTRDLINPMLCDKKISCVRQLLKEGITPFPYKVAKALDPNIYRNIEFDSWSDVRRELKYRNWYFDQNCLQVGAKCLVRLTDSDECIRYGYIQEMRPDRGPCTVYVEDFAECRTVPYDRLQPLPLDQTRSFAIPYKFRRSTAVQHLKITCHNHSRKKMLKAMDAGACNVKSPDNEMYQFYTPYYDSFKPYCYTFKNFTSMNHFQPGNMEMMVMPFTTGGLGGKSKLNQGKGEPGDGNDRSAGNNDHQTDVETTYSSSGVYDMSASSSMSYNQPYCYTYAEPFPYDPTAPSAYCALPYSAQQFAFAPHGTFPGSFYGAPYPMTTPIGDIGNRTGGDEIPNFQAVASAAPNGSDLPLHDLVTLRYFYNLGVEYFRNNQFRLEPPAVVPPTRNTADVSSAMDDGNEIRDLANEFKHGMNFSAPNASDAQNKQRGSYKTDIHQSTKRKYGTKTPKKLTPNRNRVATPDASGPAVASVPCLDVGQSAPADHLATDVSQATYNNNPTYPYAHVPVMPPVRVPYYAVDSSHYMIPPYGHSFMAPSDVMLIHENAQPPALNPLEAQYPPMVFASPPVGTGFAIMGYPQPPTHLSLFANGNNHADNDCSDAAQ</sequence>
<evidence type="ECO:0000313" key="3">
    <source>
        <dbReference type="EMBL" id="CAG6531579.1"/>
    </source>
</evidence>
<dbReference type="EMBL" id="HBUE01311262">
    <property type="protein sequence ID" value="CAG6583435.1"/>
    <property type="molecule type" value="Transcribed_RNA"/>
</dbReference>
<dbReference type="InterPro" id="IPR049770">
    <property type="entry name" value="OTU_Tudor"/>
</dbReference>
<dbReference type="Pfam" id="PF02338">
    <property type="entry name" value="OTU"/>
    <property type="match status" value="1"/>
</dbReference>
<protein>
    <submittedName>
        <fullName evidence="3">Protein ovarian tumor locus</fullName>
    </submittedName>
</protein>
<dbReference type="PROSITE" id="PS50802">
    <property type="entry name" value="OTU"/>
    <property type="match status" value="1"/>
</dbReference>
<dbReference type="Gene3D" id="3.90.70.80">
    <property type="match status" value="1"/>
</dbReference>
<evidence type="ECO:0000256" key="1">
    <source>
        <dbReference type="SAM" id="MobiDB-lite"/>
    </source>
</evidence>
<accession>A0A8D8MKA1</accession>
<feature type="compositionally biased region" description="Polar residues" evidence="1">
    <location>
        <begin position="526"/>
        <end position="539"/>
    </location>
</feature>
<dbReference type="GO" id="GO:0061578">
    <property type="term" value="F:K63-linked deubiquitinase activity"/>
    <property type="evidence" value="ECO:0007669"/>
    <property type="project" value="TreeGrafter"/>
</dbReference>
<feature type="region of interest" description="Disordered" evidence="1">
    <location>
        <begin position="508"/>
        <end position="539"/>
    </location>
</feature>
<dbReference type="AlphaFoldDB" id="A0A8D8MKA1"/>
<dbReference type="GO" id="GO:0004843">
    <property type="term" value="F:cysteine-type deubiquitinase activity"/>
    <property type="evidence" value="ECO:0007669"/>
    <property type="project" value="TreeGrafter"/>
</dbReference>
<dbReference type="PANTHER" id="PTHR12419">
    <property type="entry name" value="OTU DOMAIN CONTAINING PROTEIN"/>
    <property type="match status" value="1"/>
</dbReference>
<proteinExistence type="predicted"/>
<name>A0A8D8MKA1_CULPI</name>
<dbReference type="CDD" id="cd20380">
    <property type="entry name" value="Tudor_TDRD13-like"/>
    <property type="match status" value="1"/>
</dbReference>
<reference evidence="3" key="1">
    <citation type="submission" date="2021-05" db="EMBL/GenBank/DDBJ databases">
        <authorList>
            <person name="Alioto T."/>
            <person name="Alioto T."/>
            <person name="Gomez Garrido J."/>
        </authorList>
    </citation>
    <scope>NUCLEOTIDE SEQUENCE</scope>
</reference>
<dbReference type="EMBL" id="HBUE01139135">
    <property type="protein sequence ID" value="CAG6499912.1"/>
    <property type="molecule type" value="Transcribed_RNA"/>
</dbReference>
<dbReference type="CDD" id="cd22753">
    <property type="entry name" value="OTU_ALG13-like"/>
    <property type="match status" value="1"/>
</dbReference>
<dbReference type="InterPro" id="IPR049769">
    <property type="entry name" value="OTU_OTU"/>
</dbReference>
<feature type="compositionally biased region" description="Basic residues" evidence="1">
    <location>
        <begin position="726"/>
        <end position="737"/>
    </location>
</feature>
<dbReference type="SUPFAM" id="SSF54001">
    <property type="entry name" value="Cysteine proteinases"/>
    <property type="match status" value="1"/>
</dbReference>
<feature type="domain" description="OTU" evidence="2">
    <location>
        <begin position="42"/>
        <end position="163"/>
    </location>
</feature>
<evidence type="ECO:0000259" key="2">
    <source>
        <dbReference type="PROSITE" id="PS50802"/>
    </source>
</evidence>
<dbReference type="InterPro" id="IPR050704">
    <property type="entry name" value="Peptidase_C85-like"/>
</dbReference>
<dbReference type="InterPro" id="IPR002999">
    <property type="entry name" value="Tudor"/>
</dbReference>
<feature type="region of interest" description="Disordered" evidence="1">
    <location>
        <begin position="704"/>
        <end position="753"/>
    </location>
</feature>
<dbReference type="InterPro" id="IPR038765">
    <property type="entry name" value="Papain-like_cys_pep_sf"/>
</dbReference>
<dbReference type="SMART" id="SM00333">
    <property type="entry name" value="TUDOR"/>
    <property type="match status" value="1"/>
</dbReference>